<evidence type="ECO:0000313" key="2">
    <source>
        <dbReference type="Proteomes" id="UP000245890"/>
    </source>
</evidence>
<gene>
    <name evidence="1" type="ORF">DD559_18060</name>
</gene>
<comment type="caution">
    <text evidence="1">The sequence shown here is derived from an EMBL/GenBank/DDBJ whole genome shotgun (WGS) entry which is preliminary data.</text>
</comment>
<name>A0A2U0SI20_9SPHN</name>
<sequence length="162" mass="17692">MPPRAVAGLTCTLLRHGDLLDIRYRVEASPGALLLPPPAEPRRTDGLWRSTCFELFAKGGGQGYSEFNFAPSSQWAAYRFTGRREGMAPLEMPVVPSIVWDDENPGLSARLHGIAPGPLWCGVTAVLQEKGGTVSYWALRHGGNQPDFHDPHCFVLEVPPAD</sequence>
<keyword evidence="2" id="KW-1185">Reference proteome</keyword>
<organism evidence="1 2">
    <name type="scientific">Sphingomonas pokkalii</name>
    <dbReference type="NCBI Taxonomy" id="2175090"/>
    <lineage>
        <taxon>Bacteria</taxon>
        <taxon>Pseudomonadati</taxon>
        <taxon>Pseudomonadota</taxon>
        <taxon>Alphaproteobacteria</taxon>
        <taxon>Sphingomonadales</taxon>
        <taxon>Sphingomonadaceae</taxon>
        <taxon>Sphingomonas</taxon>
    </lineage>
</organism>
<dbReference type="EMBL" id="QENQ01000001">
    <property type="protein sequence ID" value="PVX31001.1"/>
    <property type="molecule type" value="Genomic_DNA"/>
</dbReference>
<reference evidence="1 2" key="1">
    <citation type="submission" date="2018-05" db="EMBL/GenBank/DDBJ databases">
        <title>Description of Sphingomonas pokkalii sp nov, isolated from the rhizosphere of saline tolerant pokkali rice and its draft genome analysis.</title>
        <authorList>
            <person name="Menon R."/>
            <person name="Kumari S."/>
            <person name="Rameshkumar N."/>
        </authorList>
    </citation>
    <scope>NUCLEOTIDE SEQUENCE [LARGE SCALE GENOMIC DNA]</scope>
    <source>
        <strain evidence="1 2">L3B27</strain>
    </source>
</reference>
<proteinExistence type="predicted"/>
<dbReference type="Proteomes" id="UP000245890">
    <property type="component" value="Unassembled WGS sequence"/>
</dbReference>
<evidence type="ECO:0008006" key="3">
    <source>
        <dbReference type="Google" id="ProtNLM"/>
    </source>
</evidence>
<dbReference type="CDD" id="cd09627">
    <property type="entry name" value="DOMON_murB_like"/>
    <property type="match status" value="1"/>
</dbReference>
<evidence type="ECO:0000313" key="1">
    <source>
        <dbReference type="EMBL" id="PVX31001.1"/>
    </source>
</evidence>
<dbReference type="AlphaFoldDB" id="A0A2U0SI20"/>
<accession>A0A2U0SI20</accession>
<protein>
    <recommendedName>
        <fullName evidence="3">DOMON-like domain-containing protein</fullName>
    </recommendedName>
</protein>